<protein>
    <submittedName>
        <fullName evidence="8">Serine/threonine-protein kinase</fullName>
    </submittedName>
</protein>
<dbReference type="InterPro" id="IPR011990">
    <property type="entry name" value="TPR-like_helical_dom_sf"/>
</dbReference>
<feature type="domain" description="Protein kinase" evidence="7">
    <location>
        <begin position="51"/>
        <end position="311"/>
    </location>
</feature>
<evidence type="ECO:0000256" key="4">
    <source>
        <dbReference type="ARBA" id="ARBA00022840"/>
    </source>
</evidence>
<dbReference type="GO" id="GO:0005524">
    <property type="term" value="F:ATP binding"/>
    <property type="evidence" value="ECO:0007669"/>
    <property type="project" value="UniProtKB-UniRule"/>
</dbReference>
<evidence type="ECO:0000256" key="2">
    <source>
        <dbReference type="ARBA" id="ARBA00022741"/>
    </source>
</evidence>
<dbReference type="InterPro" id="IPR000719">
    <property type="entry name" value="Prot_kinase_dom"/>
</dbReference>
<feature type="compositionally biased region" description="Low complexity" evidence="6">
    <location>
        <begin position="1054"/>
        <end position="1063"/>
    </location>
</feature>
<sequence>MRVVRASPEVDVDVESSTVLVDAALTPTEIGPPSGPRPERRGVPASLAERYEDIHFLGEGGMGTVYRGRDPRLGRTVALKLLKDSDPDLWRRFLQEARAQAKIEHDNVCRIYEAGEADGEPFIAMQYIEGEPLSKVAGRLSLEQRVKVMREVSAAVHEAHRLGLIHRDLKPGNILVEVGADGDIKPYVMDFGLAREVADRGETVTGAVVGTPAFMSPEQARGDVRTLDRRSDVYSLGATLYDLVADHPPFVAPHAWKLLMRVAFEDAPALGKVKKGVPADLETIVMKCLERDPGRRYDSARALAADLQRFLDGEPIQARRASLGYVLWKKARKHKLATAVGGVVFVAALALGGVWVKARQQAAAEARLAQELGERVKEMELFLRAAYELPLHDVERERDVVRRKLSAIEGRIKDAGPVGEGPGHYALGRGYLALGDPEKAREHLEKAVGAGYRSPELEYALGRTLGELYRRALAETKRITNEEERKKREADLAAALRNPALGHLRAAGGADIEAPAYVEGLIALYEGRNEEARAKAKEAFEQAPWMYEAKKLEADALFAEGSKYRHDAAFDWDKMMASFGPAAEAYKVAAEMAESDPEVHRAACELWEKMGWAADASGKLPDRELDLGDAACARAVEASSRDGAARVQRAMMSYLRFWAAHYHGQAIDAVEAAALRAVEEAVRFRPHDLMALYERATTLYLQTTVRAGRGEHVDVTNAVEAYENVLNIEPRFTWALNELGQTYLLKAEFDRRHGEDPRALLESASKRFDQAMEADPSFTLPLFGRIRANIYGLEYEVEHGLDAKKRVSSLEDAVARIDREKLGGFLPAYYAAKSLRVRAAYERGMGADPRPSLTAGVARIHAFATPGAENGFLLRELAELRLMEAEHSLSAGLVPLPKLDPLRSAVQKEADGDASELELHDLLARMDLFANRADPEGRKDQGQRLDAAAALLDPVVAKERNDPRPYQTLAEIYAQKATWREARGENAGADVTAGLAMAEKALAIHPHSPRTLVAKGALFLVQARASRGEERKKAARAASGAFAAAFQENPRLSASHAAAAKEANGITESQESSQQGDPGTGRGRPPASRSRESSR</sequence>
<dbReference type="InterPro" id="IPR017441">
    <property type="entry name" value="Protein_kinase_ATP_BS"/>
</dbReference>
<keyword evidence="1" id="KW-0808">Transferase</keyword>
<evidence type="ECO:0000256" key="5">
    <source>
        <dbReference type="PROSITE-ProRule" id="PRU10141"/>
    </source>
</evidence>
<dbReference type="PROSITE" id="PS50011">
    <property type="entry name" value="PROTEIN_KINASE_DOM"/>
    <property type="match status" value="1"/>
</dbReference>
<evidence type="ECO:0000313" key="8">
    <source>
        <dbReference type="EMBL" id="TKD03098.1"/>
    </source>
</evidence>
<dbReference type="InterPro" id="IPR011009">
    <property type="entry name" value="Kinase-like_dom_sf"/>
</dbReference>
<dbReference type="InterPro" id="IPR008271">
    <property type="entry name" value="Ser/Thr_kinase_AS"/>
</dbReference>
<name>A0A4U1J8D6_9BACT</name>
<dbReference type="AlphaFoldDB" id="A0A4U1J8D6"/>
<dbReference type="Gene3D" id="1.25.40.10">
    <property type="entry name" value="Tetratricopeptide repeat domain"/>
    <property type="match status" value="2"/>
</dbReference>
<dbReference type="Pfam" id="PF00069">
    <property type="entry name" value="Pkinase"/>
    <property type="match status" value="1"/>
</dbReference>
<accession>A0A4U1J8D6</accession>
<dbReference type="CDD" id="cd14014">
    <property type="entry name" value="STKc_PknB_like"/>
    <property type="match status" value="1"/>
</dbReference>
<evidence type="ECO:0000256" key="1">
    <source>
        <dbReference type="ARBA" id="ARBA00022679"/>
    </source>
</evidence>
<proteinExistence type="predicted"/>
<evidence type="ECO:0000259" key="7">
    <source>
        <dbReference type="PROSITE" id="PS50011"/>
    </source>
</evidence>
<comment type="caution">
    <text evidence="8">The sequence shown here is derived from an EMBL/GenBank/DDBJ whole genome shotgun (WGS) entry which is preliminary data.</text>
</comment>
<evidence type="ECO:0000256" key="3">
    <source>
        <dbReference type="ARBA" id="ARBA00022777"/>
    </source>
</evidence>
<dbReference type="SUPFAM" id="SSF48452">
    <property type="entry name" value="TPR-like"/>
    <property type="match status" value="2"/>
</dbReference>
<evidence type="ECO:0000256" key="6">
    <source>
        <dbReference type="SAM" id="MobiDB-lite"/>
    </source>
</evidence>
<dbReference type="GO" id="GO:0004674">
    <property type="term" value="F:protein serine/threonine kinase activity"/>
    <property type="evidence" value="ECO:0007669"/>
    <property type="project" value="TreeGrafter"/>
</dbReference>
<dbReference type="SMART" id="SM00220">
    <property type="entry name" value="S_TKc"/>
    <property type="match status" value="1"/>
</dbReference>
<feature type="binding site" evidence="5">
    <location>
        <position position="80"/>
    </location>
    <ligand>
        <name>ATP</name>
        <dbReference type="ChEBI" id="CHEBI:30616"/>
    </ligand>
</feature>
<dbReference type="RefSeq" id="WP_136932078.1">
    <property type="nucleotide sequence ID" value="NZ_SSMQ01000032.1"/>
</dbReference>
<dbReference type="OrthoDB" id="9801841at2"/>
<dbReference type="Gene3D" id="1.10.510.10">
    <property type="entry name" value="Transferase(Phosphotransferase) domain 1"/>
    <property type="match status" value="1"/>
</dbReference>
<gene>
    <name evidence="8" type="ORF">E8A74_27635</name>
</gene>
<keyword evidence="4 5" id="KW-0067">ATP-binding</keyword>
<keyword evidence="2 5" id="KW-0547">Nucleotide-binding</keyword>
<organism evidence="8 9">
    <name type="scientific">Polyangium fumosum</name>
    <dbReference type="NCBI Taxonomy" id="889272"/>
    <lineage>
        <taxon>Bacteria</taxon>
        <taxon>Pseudomonadati</taxon>
        <taxon>Myxococcota</taxon>
        <taxon>Polyangia</taxon>
        <taxon>Polyangiales</taxon>
        <taxon>Polyangiaceae</taxon>
        <taxon>Polyangium</taxon>
    </lineage>
</organism>
<keyword evidence="3 8" id="KW-0418">Kinase</keyword>
<reference evidence="8 9" key="1">
    <citation type="submission" date="2019-04" db="EMBL/GenBank/DDBJ databases">
        <authorList>
            <person name="Li Y."/>
            <person name="Wang J."/>
        </authorList>
    </citation>
    <scope>NUCLEOTIDE SEQUENCE [LARGE SCALE GENOMIC DNA]</scope>
    <source>
        <strain evidence="8 9">DSM 14668</strain>
    </source>
</reference>
<keyword evidence="9" id="KW-1185">Reference proteome</keyword>
<dbReference type="Proteomes" id="UP000309215">
    <property type="component" value="Unassembled WGS sequence"/>
</dbReference>
<dbReference type="EMBL" id="SSMQ01000032">
    <property type="protein sequence ID" value="TKD03098.1"/>
    <property type="molecule type" value="Genomic_DNA"/>
</dbReference>
<evidence type="ECO:0000313" key="9">
    <source>
        <dbReference type="Proteomes" id="UP000309215"/>
    </source>
</evidence>
<feature type="region of interest" description="Disordered" evidence="6">
    <location>
        <begin position="1052"/>
        <end position="1095"/>
    </location>
</feature>
<feature type="compositionally biased region" description="Polar residues" evidence="6">
    <location>
        <begin position="1066"/>
        <end position="1077"/>
    </location>
</feature>
<dbReference type="SUPFAM" id="SSF56112">
    <property type="entry name" value="Protein kinase-like (PK-like)"/>
    <property type="match status" value="1"/>
</dbReference>
<dbReference type="PANTHER" id="PTHR43289">
    <property type="entry name" value="MITOGEN-ACTIVATED PROTEIN KINASE KINASE KINASE 20-RELATED"/>
    <property type="match status" value="1"/>
</dbReference>
<dbReference type="PANTHER" id="PTHR43289:SF30">
    <property type="entry name" value="NON-SPECIFIC SERINE_THREONINE PROTEIN KINASE"/>
    <property type="match status" value="1"/>
</dbReference>
<dbReference type="Gene3D" id="3.30.200.20">
    <property type="entry name" value="Phosphorylase Kinase, domain 1"/>
    <property type="match status" value="1"/>
</dbReference>
<dbReference type="PROSITE" id="PS00107">
    <property type="entry name" value="PROTEIN_KINASE_ATP"/>
    <property type="match status" value="1"/>
</dbReference>
<dbReference type="PROSITE" id="PS00108">
    <property type="entry name" value="PROTEIN_KINASE_ST"/>
    <property type="match status" value="1"/>
</dbReference>